<proteinExistence type="predicted"/>
<protein>
    <submittedName>
        <fullName evidence="1">Uncharacterized protein</fullName>
    </submittedName>
</protein>
<sequence length="38" mass="4134">MTGSIWLVVQKVLTHAHSNIRQGARPIAGGLLYNSTRS</sequence>
<keyword evidence="2" id="KW-1185">Reference proteome</keyword>
<dbReference type="Proteomes" id="UP000271700">
    <property type="component" value="Unassembled WGS sequence"/>
</dbReference>
<name>A0A497Z0F5_9RHOB</name>
<gene>
    <name evidence="1" type="ORF">CLV75_3941</name>
</gene>
<organism evidence="1 2">
    <name type="scientific">Ruegeria conchae</name>
    <dbReference type="NCBI Taxonomy" id="981384"/>
    <lineage>
        <taxon>Bacteria</taxon>
        <taxon>Pseudomonadati</taxon>
        <taxon>Pseudomonadota</taxon>
        <taxon>Alphaproteobacteria</taxon>
        <taxon>Rhodobacterales</taxon>
        <taxon>Roseobacteraceae</taxon>
        <taxon>Ruegeria</taxon>
    </lineage>
</organism>
<reference evidence="1 2" key="1">
    <citation type="submission" date="2018-10" db="EMBL/GenBank/DDBJ databases">
        <title>Genomic Encyclopedia of Archaeal and Bacterial Type Strains, Phase II (KMG-II): from individual species to whole genera.</title>
        <authorList>
            <person name="Goeker M."/>
        </authorList>
    </citation>
    <scope>NUCLEOTIDE SEQUENCE [LARGE SCALE GENOMIC DNA]</scope>
    <source>
        <strain evidence="1 2">DSM 29317</strain>
    </source>
</reference>
<dbReference type="EMBL" id="RCCT01000007">
    <property type="protein sequence ID" value="RLK00015.1"/>
    <property type="molecule type" value="Genomic_DNA"/>
</dbReference>
<evidence type="ECO:0000313" key="1">
    <source>
        <dbReference type="EMBL" id="RLK00015.1"/>
    </source>
</evidence>
<dbReference type="AlphaFoldDB" id="A0A497Z0F5"/>
<evidence type="ECO:0000313" key="2">
    <source>
        <dbReference type="Proteomes" id="UP000271700"/>
    </source>
</evidence>
<comment type="caution">
    <text evidence="1">The sequence shown here is derived from an EMBL/GenBank/DDBJ whole genome shotgun (WGS) entry which is preliminary data.</text>
</comment>
<accession>A0A497Z0F5</accession>